<dbReference type="PANTHER" id="PTHR30024">
    <property type="entry name" value="ALIPHATIC SULFONATES-BINDING PROTEIN-RELATED"/>
    <property type="match status" value="1"/>
</dbReference>
<proteinExistence type="inferred from homology"/>
<dbReference type="PANTHER" id="PTHR30024:SF47">
    <property type="entry name" value="TAURINE-BINDING PERIPLASMIC PROTEIN"/>
    <property type="match status" value="1"/>
</dbReference>
<reference evidence="6" key="1">
    <citation type="journal article" date="2012" name="J. Microbiol. Biotechnol.">
        <title>Ramlibacter ginsenosidimutans sp. nov., with ginsenoside-converting activity.</title>
        <authorList>
            <person name="Wang L."/>
            <person name="An D.S."/>
            <person name="Kim S.G."/>
            <person name="Jin F.X."/>
            <person name="Kim S.C."/>
            <person name="Lee S.T."/>
            <person name="Im W.T."/>
        </authorList>
    </citation>
    <scope>NUCLEOTIDE SEQUENCE</scope>
    <source>
        <strain evidence="6">KACC 17527</strain>
    </source>
</reference>
<evidence type="ECO:0000259" key="5">
    <source>
        <dbReference type="Pfam" id="PF09084"/>
    </source>
</evidence>
<dbReference type="Gene3D" id="3.40.190.10">
    <property type="entry name" value="Periplasmic binding protein-like II"/>
    <property type="match status" value="2"/>
</dbReference>
<evidence type="ECO:0000256" key="2">
    <source>
        <dbReference type="ARBA" id="ARBA00010742"/>
    </source>
</evidence>
<feature type="domain" description="SsuA/THI5-like" evidence="5">
    <location>
        <begin position="38"/>
        <end position="250"/>
    </location>
</feature>
<dbReference type="GO" id="GO:0042597">
    <property type="term" value="C:periplasmic space"/>
    <property type="evidence" value="ECO:0007669"/>
    <property type="project" value="UniProtKB-SubCell"/>
</dbReference>
<dbReference type="Proteomes" id="UP000630528">
    <property type="component" value="Unassembled WGS sequence"/>
</dbReference>
<organism evidence="6 7">
    <name type="scientific">Ramlibacter ginsenosidimutans</name>
    <dbReference type="NCBI Taxonomy" id="502333"/>
    <lineage>
        <taxon>Bacteria</taxon>
        <taxon>Pseudomonadati</taxon>
        <taxon>Pseudomonadota</taxon>
        <taxon>Betaproteobacteria</taxon>
        <taxon>Burkholderiales</taxon>
        <taxon>Comamonadaceae</taxon>
        <taxon>Ramlibacter</taxon>
    </lineage>
</organism>
<dbReference type="SUPFAM" id="SSF53850">
    <property type="entry name" value="Periplasmic binding protein-like II"/>
    <property type="match status" value="1"/>
</dbReference>
<dbReference type="AlphaFoldDB" id="A0A934TU68"/>
<keyword evidence="7" id="KW-1185">Reference proteome</keyword>
<dbReference type="InterPro" id="IPR015168">
    <property type="entry name" value="SsuA/THI5"/>
</dbReference>
<evidence type="ECO:0000313" key="6">
    <source>
        <dbReference type="EMBL" id="MBK6006847.1"/>
    </source>
</evidence>
<gene>
    <name evidence="6" type="ORF">JJB11_12170</name>
</gene>
<dbReference type="RefSeq" id="WP_201171101.1">
    <property type="nucleotide sequence ID" value="NZ_JAEPWM010000004.1"/>
</dbReference>
<comment type="subcellular location">
    <subcellularLocation>
        <location evidence="1">Periplasm</location>
    </subcellularLocation>
</comment>
<evidence type="ECO:0000313" key="7">
    <source>
        <dbReference type="Proteomes" id="UP000630528"/>
    </source>
</evidence>
<dbReference type="EMBL" id="JAEPWM010000004">
    <property type="protein sequence ID" value="MBK6006847.1"/>
    <property type="molecule type" value="Genomic_DNA"/>
</dbReference>
<reference evidence="6" key="2">
    <citation type="submission" date="2021-01" db="EMBL/GenBank/DDBJ databases">
        <authorList>
            <person name="Kang M."/>
        </authorList>
    </citation>
    <scope>NUCLEOTIDE SEQUENCE</scope>
    <source>
        <strain evidence="6">KACC 17527</strain>
    </source>
</reference>
<accession>A0A934TU68</accession>
<evidence type="ECO:0000256" key="4">
    <source>
        <dbReference type="SAM" id="SignalP"/>
    </source>
</evidence>
<evidence type="ECO:0000256" key="1">
    <source>
        <dbReference type="ARBA" id="ARBA00004418"/>
    </source>
</evidence>
<feature type="signal peptide" evidence="4">
    <location>
        <begin position="1"/>
        <end position="23"/>
    </location>
</feature>
<sequence>MKFKHLFAALLAAAGFLAGGASAATASAPIEFNYGYPNSDHVTLYVAQDLGLFEKVGLKPKFFTFTSGAPLMAGLKSESLDVVTSGLGLAFALGQNVPLSILYVNMNDATGEGLVVNKDSPVKSWHDIGKAGKVAAASGTCAQVALYLMAEKAGVDFHKLNIVNIPAPLLRNSFLSNSIDAGIAWSPYSALLANEGFKVVNYDTDYTPGGVCPRMTAVRPDFLKKHPDVGVKLLQVEQMAVEAVAKNPQLAIDALVKRLGLTPAVAKATFELVYRQRPSLAEQLDPKSSHSIVSKDAGLVGKLKLAMDVFYKTKTIPAPIPLSVIQQAVDPTSLERFAAEHKADLAAR</sequence>
<keyword evidence="3 4" id="KW-0732">Signal</keyword>
<protein>
    <submittedName>
        <fullName evidence="6">ABC transporter substrate-binding protein</fullName>
    </submittedName>
</protein>
<feature type="chain" id="PRO_5037022125" evidence="4">
    <location>
        <begin position="24"/>
        <end position="348"/>
    </location>
</feature>
<dbReference type="Pfam" id="PF09084">
    <property type="entry name" value="NMT1"/>
    <property type="match status" value="1"/>
</dbReference>
<comment type="caution">
    <text evidence="6">The sequence shown here is derived from an EMBL/GenBank/DDBJ whole genome shotgun (WGS) entry which is preliminary data.</text>
</comment>
<evidence type="ECO:0000256" key="3">
    <source>
        <dbReference type="ARBA" id="ARBA00022729"/>
    </source>
</evidence>
<name>A0A934TU68_9BURK</name>
<comment type="similarity">
    <text evidence="2">Belongs to the bacterial solute-binding protein SsuA/TauA family.</text>
</comment>